<feature type="non-terminal residue" evidence="2">
    <location>
        <position position="25"/>
    </location>
</feature>
<keyword evidence="3" id="KW-1185">Reference proteome</keyword>
<gene>
    <name evidence="2" type="ORF">SAMN06265173_1231</name>
</gene>
<dbReference type="EMBL" id="FXTO01000023">
    <property type="protein sequence ID" value="SMO90192.1"/>
    <property type="molecule type" value="Genomic_DNA"/>
</dbReference>
<name>A0A521F1W8_9RHOB</name>
<protein>
    <submittedName>
        <fullName evidence="2">Uncharacterized protein</fullName>
    </submittedName>
</protein>
<accession>A0A521F1W8</accession>
<evidence type="ECO:0000313" key="3">
    <source>
        <dbReference type="Proteomes" id="UP000316030"/>
    </source>
</evidence>
<reference evidence="2 3" key="1">
    <citation type="submission" date="2017-05" db="EMBL/GenBank/DDBJ databases">
        <authorList>
            <person name="Varghese N."/>
            <person name="Submissions S."/>
        </authorList>
    </citation>
    <scope>NUCLEOTIDE SEQUENCE [LARGE SCALE GENOMIC DNA]</scope>
    <source>
        <strain evidence="2 3">DSM 29506</strain>
    </source>
</reference>
<sequence length="25" mass="2854">MTVAARAMAERKTSGQRSYRVATRR</sequence>
<dbReference type="AlphaFoldDB" id="A0A521F1W8"/>
<evidence type="ECO:0000313" key="2">
    <source>
        <dbReference type="EMBL" id="SMO90192.1"/>
    </source>
</evidence>
<organism evidence="2 3">
    <name type="scientific">Thalassovita litoralis</name>
    <dbReference type="NCBI Taxonomy" id="1010611"/>
    <lineage>
        <taxon>Bacteria</taxon>
        <taxon>Pseudomonadati</taxon>
        <taxon>Pseudomonadota</taxon>
        <taxon>Alphaproteobacteria</taxon>
        <taxon>Rhodobacterales</taxon>
        <taxon>Roseobacteraceae</taxon>
        <taxon>Thalassovita</taxon>
    </lineage>
</organism>
<proteinExistence type="predicted"/>
<feature type="region of interest" description="Disordered" evidence="1">
    <location>
        <begin position="1"/>
        <end position="25"/>
    </location>
</feature>
<dbReference type="Proteomes" id="UP000316030">
    <property type="component" value="Unassembled WGS sequence"/>
</dbReference>
<evidence type="ECO:0000256" key="1">
    <source>
        <dbReference type="SAM" id="MobiDB-lite"/>
    </source>
</evidence>